<dbReference type="InterPro" id="IPR025420">
    <property type="entry name" value="DUF4143"/>
</dbReference>
<reference evidence="3 4" key="1">
    <citation type="submission" date="2020-08" db="EMBL/GenBank/DDBJ databases">
        <title>Bridging the membrane lipid divide: bacteria of the FCB group superphylum have the potential to synthesize archaeal ether lipids.</title>
        <authorList>
            <person name="Villanueva L."/>
            <person name="Von Meijenfeldt F.A.B."/>
            <person name="Westbye A.B."/>
            <person name="Yadav S."/>
            <person name="Hopmans E.C."/>
            <person name="Dutilh B.E."/>
            <person name="Sinninghe Damste J.S."/>
        </authorList>
    </citation>
    <scope>NUCLEOTIDE SEQUENCE [LARGE SCALE GENOMIC DNA]</scope>
    <source>
        <strain evidence="3">NIOZ-UU30</strain>
    </source>
</reference>
<comment type="caution">
    <text evidence="3">The sequence shown here is derived from an EMBL/GenBank/DDBJ whole genome shotgun (WGS) entry which is preliminary data.</text>
</comment>
<dbReference type="EMBL" id="JACNJH010000199">
    <property type="protein sequence ID" value="MBC8362520.1"/>
    <property type="molecule type" value="Genomic_DNA"/>
</dbReference>
<evidence type="ECO:0000259" key="2">
    <source>
        <dbReference type="Pfam" id="PF13635"/>
    </source>
</evidence>
<evidence type="ECO:0000313" key="4">
    <source>
        <dbReference type="Proteomes" id="UP000603434"/>
    </source>
</evidence>
<dbReference type="Pfam" id="PF13173">
    <property type="entry name" value="AAA_14"/>
    <property type="match status" value="1"/>
</dbReference>
<dbReference type="Proteomes" id="UP000603434">
    <property type="component" value="Unassembled WGS sequence"/>
</dbReference>
<dbReference type="Pfam" id="PF13635">
    <property type="entry name" value="DUF4143"/>
    <property type="match status" value="1"/>
</dbReference>
<feature type="domain" description="DUF4143" evidence="2">
    <location>
        <begin position="175"/>
        <end position="327"/>
    </location>
</feature>
<accession>A0A8J6NNV8</accession>
<gene>
    <name evidence="3" type="ORF">H8E23_14105</name>
</gene>
<evidence type="ECO:0000259" key="1">
    <source>
        <dbReference type="Pfam" id="PF13173"/>
    </source>
</evidence>
<protein>
    <submittedName>
        <fullName evidence="3">ATP-binding protein</fullName>
    </submittedName>
</protein>
<dbReference type="InterPro" id="IPR041682">
    <property type="entry name" value="AAA_14"/>
</dbReference>
<name>A0A8J6NNV8_9BACT</name>
<dbReference type="InterPro" id="IPR027417">
    <property type="entry name" value="P-loop_NTPase"/>
</dbReference>
<keyword evidence="3" id="KW-0067">ATP-binding</keyword>
<keyword evidence="3" id="KW-0547">Nucleotide-binding</keyword>
<evidence type="ECO:0000313" key="3">
    <source>
        <dbReference type="EMBL" id="MBC8362520.1"/>
    </source>
</evidence>
<dbReference type="PANTHER" id="PTHR43566">
    <property type="entry name" value="CONSERVED PROTEIN"/>
    <property type="match status" value="1"/>
</dbReference>
<proteinExistence type="predicted"/>
<dbReference type="SUPFAM" id="SSF52540">
    <property type="entry name" value="P-loop containing nucleoside triphosphate hydrolases"/>
    <property type="match status" value="1"/>
</dbReference>
<feature type="domain" description="AAA" evidence="1">
    <location>
        <begin position="14"/>
        <end position="137"/>
    </location>
</feature>
<organism evidence="3 4">
    <name type="scientific">Candidatus Desulfatibia profunda</name>
    <dbReference type="NCBI Taxonomy" id="2841695"/>
    <lineage>
        <taxon>Bacteria</taxon>
        <taxon>Pseudomonadati</taxon>
        <taxon>Thermodesulfobacteriota</taxon>
        <taxon>Desulfobacteria</taxon>
        <taxon>Desulfobacterales</taxon>
        <taxon>Desulfobacterales incertae sedis</taxon>
        <taxon>Candidatus Desulfatibia</taxon>
    </lineage>
</organism>
<sequence>MHKRIQYLNLSSKETCFLWGPRQTGKSTLLKMLFPEALRYDLLLSTEYQRLLREPKLIREQCSAKGLDGTTQRDPVIIDEIQKIPALLDEVHWLIENKGLRFILCGSSARKVKRGHANLLGGRAVRYELYPLVFSEIIDFSLIKALNSGLIPRHYDSAKPERLIQSYVGDYLKEEIVAEALTRNISAFSRFLEVAALSNGEILNYTNIARECSVSNPTIKEYFQILEDTLTGRQLPAFRKRKKRRVITSPKFYFFDLSPVIHLTRRGKVLPGSELFGRAFEHYIWMEITAHASYSEMFYPISYWRTSSGFEVDFILGDHEIAIEVKTAELANSTHLKGLRKFKQEYSVRRSILVSLDSTPRKTQDQIEILPWQVFLEQLWQGKILG</sequence>
<dbReference type="GO" id="GO:0005524">
    <property type="term" value="F:ATP binding"/>
    <property type="evidence" value="ECO:0007669"/>
    <property type="project" value="UniProtKB-KW"/>
</dbReference>
<dbReference type="AlphaFoldDB" id="A0A8J6NNV8"/>
<dbReference type="PANTHER" id="PTHR43566:SF2">
    <property type="entry name" value="DUF4143 DOMAIN-CONTAINING PROTEIN"/>
    <property type="match status" value="1"/>
</dbReference>